<comment type="similarity">
    <text evidence="2">Belongs to the RETICULATA family.</text>
</comment>
<comment type="caution">
    <text evidence="10">The sequence shown here is derived from an EMBL/GenBank/DDBJ whole genome shotgun (WGS) entry which is preliminary data.</text>
</comment>
<evidence type="ECO:0000259" key="9">
    <source>
        <dbReference type="Pfam" id="PF04187"/>
    </source>
</evidence>
<keyword evidence="7" id="KW-1133">Transmembrane helix</keyword>
<organism evidence="10 11">
    <name type="scientific">Taxus chinensis</name>
    <name type="common">Chinese yew</name>
    <name type="synonym">Taxus wallichiana var. chinensis</name>
    <dbReference type="NCBI Taxonomy" id="29808"/>
    <lineage>
        <taxon>Eukaryota</taxon>
        <taxon>Viridiplantae</taxon>
        <taxon>Streptophyta</taxon>
        <taxon>Embryophyta</taxon>
        <taxon>Tracheophyta</taxon>
        <taxon>Spermatophyta</taxon>
        <taxon>Pinopsida</taxon>
        <taxon>Pinidae</taxon>
        <taxon>Conifers II</taxon>
        <taxon>Cupressales</taxon>
        <taxon>Taxaceae</taxon>
        <taxon>Taxus</taxon>
    </lineage>
</organism>
<evidence type="ECO:0000256" key="8">
    <source>
        <dbReference type="ARBA" id="ARBA00023136"/>
    </source>
</evidence>
<dbReference type="AlphaFoldDB" id="A0AA38FQQ9"/>
<keyword evidence="8" id="KW-0472">Membrane</keyword>
<feature type="non-terminal residue" evidence="10">
    <location>
        <position position="1"/>
    </location>
</feature>
<evidence type="ECO:0000313" key="11">
    <source>
        <dbReference type="Proteomes" id="UP000824469"/>
    </source>
</evidence>
<keyword evidence="6" id="KW-0809">Transit peptide</keyword>
<dbReference type="PANTHER" id="PTHR31620:SF2">
    <property type="entry name" value="PROTEIN RETICULATA-RELATED 5, CHLOROPLASTIC"/>
    <property type="match status" value="1"/>
</dbReference>
<keyword evidence="3" id="KW-0150">Chloroplast</keyword>
<proteinExistence type="inferred from homology"/>
<evidence type="ECO:0000256" key="3">
    <source>
        <dbReference type="ARBA" id="ARBA00022528"/>
    </source>
</evidence>
<evidence type="ECO:0000256" key="2">
    <source>
        <dbReference type="ARBA" id="ARBA00010793"/>
    </source>
</evidence>
<dbReference type="Pfam" id="PF04187">
    <property type="entry name" value="Cofac_haem_bdg"/>
    <property type="match status" value="1"/>
</dbReference>
<dbReference type="EMBL" id="JAHRHJ020000007">
    <property type="protein sequence ID" value="KAH9309092.1"/>
    <property type="molecule type" value="Genomic_DNA"/>
</dbReference>
<feature type="non-terminal residue" evidence="10">
    <location>
        <position position="476"/>
    </location>
</feature>
<keyword evidence="5" id="KW-0812">Transmembrane</keyword>
<evidence type="ECO:0000256" key="1">
    <source>
        <dbReference type="ARBA" id="ARBA00004508"/>
    </source>
</evidence>
<name>A0AA38FQQ9_TAXCH</name>
<gene>
    <name evidence="10" type="ORF">KI387_037003</name>
</gene>
<evidence type="ECO:0000256" key="5">
    <source>
        <dbReference type="ARBA" id="ARBA00022692"/>
    </source>
</evidence>
<dbReference type="GO" id="GO:0031969">
    <property type="term" value="C:chloroplast membrane"/>
    <property type="evidence" value="ECO:0007669"/>
    <property type="project" value="UniProtKB-SubCell"/>
</dbReference>
<comment type="subcellular location">
    <subcellularLocation>
        <location evidence="1">Plastid</location>
        <location evidence="1">Chloroplast membrane</location>
        <topology evidence="1">Multi-pass membrane protein</topology>
    </subcellularLocation>
</comment>
<keyword evidence="4" id="KW-0934">Plastid</keyword>
<evidence type="ECO:0000256" key="7">
    <source>
        <dbReference type="ARBA" id="ARBA00022989"/>
    </source>
</evidence>
<dbReference type="InterPro" id="IPR007314">
    <property type="entry name" value="Cofac_haem-bd_dom"/>
</dbReference>
<reference evidence="10 11" key="1">
    <citation type="journal article" date="2021" name="Nat. Plants">
        <title>The Taxus genome provides insights into paclitaxel biosynthesis.</title>
        <authorList>
            <person name="Xiong X."/>
            <person name="Gou J."/>
            <person name="Liao Q."/>
            <person name="Li Y."/>
            <person name="Zhou Q."/>
            <person name="Bi G."/>
            <person name="Li C."/>
            <person name="Du R."/>
            <person name="Wang X."/>
            <person name="Sun T."/>
            <person name="Guo L."/>
            <person name="Liang H."/>
            <person name="Lu P."/>
            <person name="Wu Y."/>
            <person name="Zhang Z."/>
            <person name="Ro D.K."/>
            <person name="Shang Y."/>
            <person name="Huang S."/>
            <person name="Yan J."/>
        </authorList>
    </citation>
    <scope>NUCLEOTIDE SEQUENCE [LARGE SCALE GENOMIC DNA]</scope>
    <source>
        <strain evidence="10">Ta-2019</strain>
    </source>
</reference>
<feature type="domain" description="Haem-binding uptake Tiki superfamily ChaN" evidence="9">
    <location>
        <begin position="2"/>
        <end position="99"/>
    </location>
</feature>
<dbReference type="Proteomes" id="UP000824469">
    <property type="component" value="Unassembled WGS sequence"/>
</dbReference>
<dbReference type="PANTHER" id="PTHR31620">
    <property type="entry name" value="PROTEIN RETICULATA-RELATED 2, CHLOROPLASTIC-RELATED"/>
    <property type="match status" value="1"/>
</dbReference>
<evidence type="ECO:0000256" key="6">
    <source>
        <dbReference type="ARBA" id="ARBA00022946"/>
    </source>
</evidence>
<dbReference type="OMA" id="ETICITT"/>
<evidence type="ECO:0000256" key="4">
    <source>
        <dbReference type="ARBA" id="ARBA00022640"/>
    </source>
</evidence>
<dbReference type="Pfam" id="PF11891">
    <property type="entry name" value="RETICULATA-like"/>
    <property type="match status" value="1"/>
</dbReference>
<sequence>ILRTVESKGVQGLTEVERRKYVPPHGAGFIANSSSISQKLSLNNIFPGASFSFGPGSYLFAQARVVENYTMSQIITQAMVDGGSVGILVVVTGASHVLLGTRGSGLPAMISKKIHKKNQAVVLLNPERQYIRKEGEVPGADFLWYSAAKICTRNCFDRAEIARIMNAAGRRRDALPQDLQKGLDLGLVSPEVLQSFFDLEKKPFIAELTRHFQGFRERWLADPRFLQRLALEETICITTTLIAQYERRKGRFIEELDYVISDSLRSAVVSFFAVWLPAPTLSFISYEEKINISGTVDGLKGLLGSLPDNAFQRNGLGKSWDLRARMTAVLMGGLKLFCVGFVSSIATVSVTNTLFTVKQQLRTDVTRHDTKTKSPVFKTALVYGSFLGTSANLRYQFVAGIVEHWGADYLLSSQPFLGNIISFLARVINSYFGTRQWIDLARLTGLQQGKAEPQNIAYKELDYLLVEQLEGEKSNA</sequence>
<evidence type="ECO:0000313" key="10">
    <source>
        <dbReference type="EMBL" id="KAH9309092.1"/>
    </source>
</evidence>
<accession>A0AA38FQQ9</accession>
<dbReference type="InterPro" id="IPR021825">
    <property type="entry name" value="RETICULATA-related"/>
</dbReference>
<protein>
    <recommendedName>
        <fullName evidence="9">Haem-binding uptake Tiki superfamily ChaN domain-containing protein</fullName>
    </recommendedName>
</protein>
<keyword evidence="11" id="KW-1185">Reference proteome</keyword>